<keyword evidence="3" id="KW-1185">Reference proteome</keyword>
<dbReference type="PROSITE" id="PS52045">
    <property type="entry name" value="NEPROSIN_PEP_CD"/>
    <property type="match status" value="1"/>
</dbReference>
<proteinExistence type="predicted"/>
<dbReference type="PANTHER" id="PTHR31589">
    <property type="entry name" value="PROTEIN, PUTATIVE (DUF239)-RELATED-RELATED"/>
    <property type="match status" value="1"/>
</dbReference>
<dbReference type="Proteomes" id="UP000594261">
    <property type="component" value="Chromosome 5"/>
</dbReference>
<evidence type="ECO:0000259" key="1">
    <source>
        <dbReference type="PROSITE" id="PS52045"/>
    </source>
</evidence>
<sequence>MRPSHKIRKMIAKMKHKKLPPGVQHAKIKLDEACPKGTIPVLRVVDKDLSKNVSNLYKPQSNEGNQNLEFAGIFTQTTPDKKYQSNLATISVYNPQVGPHQYSSAAISVEAGNGADFNQIQIGWTQEGTEVRNASWWLLVYNDDNDYDSIGYFPATQFNELAGGADKLQWGGYVLSSRDDNTSPPMGSGHFDNGVYQRTCFMSQVELVDHNFDLVDSPTGVQTAMSRCYLEGDESYKNDGKTGYSFCFGGTGGSESDCEQ</sequence>
<reference evidence="2" key="2">
    <citation type="submission" date="2021-01" db="UniProtKB">
        <authorList>
            <consortium name="EnsemblPlants"/>
        </authorList>
    </citation>
    <scope>IDENTIFICATION</scope>
</reference>
<protein>
    <recommendedName>
        <fullName evidence="1">Neprosin PEP catalytic domain-containing protein</fullName>
    </recommendedName>
</protein>
<accession>A0A7N2LSH8</accession>
<dbReference type="EnsemblPlants" id="QL05p058424:mrna">
    <property type="protein sequence ID" value="QL05p058424:mrna"/>
    <property type="gene ID" value="QL05p058424"/>
</dbReference>
<dbReference type="AlphaFoldDB" id="A0A7N2LSH8"/>
<evidence type="ECO:0000313" key="2">
    <source>
        <dbReference type="EnsemblPlants" id="QL05p058424:mrna"/>
    </source>
</evidence>
<dbReference type="InterPro" id="IPR053168">
    <property type="entry name" value="Glutamic_endopeptidase"/>
</dbReference>
<name>A0A7N2LSH8_QUELO</name>
<dbReference type="PANTHER" id="PTHR31589:SF110">
    <property type="entry name" value="PROTEIN, PUTATIVE (DUF239)-RELATED"/>
    <property type="match status" value="1"/>
</dbReference>
<reference evidence="2 3" key="1">
    <citation type="journal article" date="2016" name="G3 (Bethesda)">
        <title>First Draft Assembly and Annotation of the Genome of a California Endemic Oak Quercus lobata Nee (Fagaceae).</title>
        <authorList>
            <person name="Sork V.L."/>
            <person name="Fitz-Gibbon S.T."/>
            <person name="Puiu D."/>
            <person name="Crepeau M."/>
            <person name="Gugger P.F."/>
            <person name="Sherman R."/>
            <person name="Stevens K."/>
            <person name="Langley C.H."/>
            <person name="Pellegrini M."/>
            <person name="Salzberg S.L."/>
        </authorList>
    </citation>
    <scope>NUCLEOTIDE SEQUENCE [LARGE SCALE GENOMIC DNA]</scope>
    <source>
        <strain evidence="2 3">cv. SW786</strain>
    </source>
</reference>
<feature type="domain" description="Neprosin PEP catalytic" evidence="1">
    <location>
        <begin position="1"/>
        <end position="259"/>
    </location>
</feature>
<evidence type="ECO:0000313" key="3">
    <source>
        <dbReference type="Proteomes" id="UP000594261"/>
    </source>
</evidence>
<dbReference type="Pfam" id="PF03080">
    <property type="entry name" value="Neprosin"/>
    <property type="match status" value="1"/>
</dbReference>
<dbReference type="InterPro" id="IPR004314">
    <property type="entry name" value="Neprosin"/>
</dbReference>
<organism evidence="2 3">
    <name type="scientific">Quercus lobata</name>
    <name type="common">Valley oak</name>
    <dbReference type="NCBI Taxonomy" id="97700"/>
    <lineage>
        <taxon>Eukaryota</taxon>
        <taxon>Viridiplantae</taxon>
        <taxon>Streptophyta</taxon>
        <taxon>Embryophyta</taxon>
        <taxon>Tracheophyta</taxon>
        <taxon>Spermatophyta</taxon>
        <taxon>Magnoliopsida</taxon>
        <taxon>eudicotyledons</taxon>
        <taxon>Gunneridae</taxon>
        <taxon>Pentapetalae</taxon>
        <taxon>rosids</taxon>
        <taxon>fabids</taxon>
        <taxon>Fagales</taxon>
        <taxon>Fagaceae</taxon>
        <taxon>Quercus</taxon>
    </lineage>
</organism>
<dbReference type="EMBL" id="LRBV02000005">
    <property type="status" value="NOT_ANNOTATED_CDS"/>
    <property type="molecule type" value="Genomic_DNA"/>
</dbReference>
<dbReference type="Gramene" id="QL05p058424:mrna">
    <property type="protein sequence ID" value="QL05p058424:mrna"/>
    <property type="gene ID" value="QL05p058424"/>
</dbReference>
<dbReference type="OMA" id="MHATLTI"/>
<dbReference type="InParanoid" id="A0A7N2LSH8"/>